<feature type="region of interest" description="Disordered" evidence="6">
    <location>
        <begin position="417"/>
        <end position="527"/>
    </location>
</feature>
<dbReference type="Proteomes" id="UP000193411">
    <property type="component" value="Unassembled WGS sequence"/>
</dbReference>
<dbReference type="OrthoDB" id="5954824at2759"/>
<dbReference type="GO" id="GO:0000981">
    <property type="term" value="F:DNA-binding transcription factor activity, RNA polymerase II-specific"/>
    <property type="evidence" value="ECO:0007669"/>
    <property type="project" value="TreeGrafter"/>
</dbReference>
<dbReference type="GO" id="GO:0000978">
    <property type="term" value="F:RNA polymerase II cis-regulatory region sequence-specific DNA binding"/>
    <property type="evidence" value="ECO:0007669"/>
    <property type="project" value="TreeGrafter"/>
</dbReference>
<feature type="region of interest" description="Disordered" evidence="6">
    <location>
        <begin position="604"/>
        <end position="639"/>
    </location>
</feature>
<organism evidence="8 9">
    <name type="scientific">Catenaria anguillulae PL171</name>
    <dbReference type="NCBI Taxonomy" id="765915"/>
    <lineage>
        <taxon>Eukaryota</taxon>
        <taxon>Fungi</taxon>
        <taxon>Fungi incertae sedis</taxon>
        <taxon>Blastocladiomycota</taxon>
        <taxon>Blastocladiomycetes</taxon>
        <taxon>Blastocladiales</taxon>
        <taxon>Catenariaceae</taxon>
        <taxon>Catenaria</taxon>
    </lineage>
</organism>
<dbReference type="SMART" id="SM00339">
    <property type="entry name" value="FH"/>
    <property type="match status" value="1"/>
</dbReference>
<feature type="compositionally biased region" description="Polar residues" evidence="6">
    <location>
        <begin position="257"/>
        <end position="269"/>
    </location>
</feature>
<protein>
    <recommendedName>
        <fullName evidence="7">Fork-head domain-containing protein</fullName>
    </recommendedName>
</protein>
<feature type="compositionally biased region" description="Polar residues" evidence="6">
    <location>
        <begin position="623"/>
        <end position="639"/>
    </location>
</feature>
<keyword evidence="2 5" id="KW-0238">DNA-binding</keyword>
<evidence type="ECO:0000313" key="9">
    <source>
        <dbReference type="Proteomes" id="UP000193411"/>
    </source>
</evidence>
<evidence type="ECO:0000256" key="6">
    <source>
        <dbReference type="SAM" id="MobiDB-lite"/>
    </source>
</evidence>
<feature type="compositionally biased region" description="Polar residues" evidence="6">
    <location>
        <begin position="180"/>
        <end position="208"/>
    </location>
</feature>
<dbReference type="SUPFAM" id="SSF46785">
    <property type="entry name" value="Winged helix' DNA-binding domain"/>
    <property type="match status" value="1"/>
</dbReference>
<evidence type="ECO:0000256" key="2">
    <source>
        <dbReference type="ARBA" id="ARBA00023125"/>
    </source>
</evidence>
<feature type="compositionally biased region" description="Polar residues" evidence="6">
    <location>
        <begin position="666"/>
        <end position="686"/>
    </location>
</feature>
<reference evidence="8 9" key="1">
    <citation type="submission" date="2016-07" db="EMBL/GenBank/DDBJ databases">
        <title>Pervasive Adenine N6-methylation of Active Genes in Fungi.</title>
        <authorList>
            <consortium name="DOE Joint Genome Institute"/>
            <person name="Mondo S.J."/>
            <person name="Dannebaum R.O."/>
            <person name="Kuo R.C."/>
            <person name="Labutti K."/>
            <person name="Haridas S."/>
            <person name="Kuo A."/>
            <person name="Salamov A."/>
            <person name="Ahrendt S.R."/>
            <person name="Lipzen A."/>
            <person name="Sullivan W."/>
            <person name="Andreopoulos W.B."/>
            <person name="Clum A."/>
            <person name="Lindquist E."/>
            <person name="Daum C."/>
            <person name="Ramamoorthy G.K."/>
            <person name="Gryganskyi A."/>
            <person name="Culley D."/>
            <person name="Magnuson J.K."/>
            <person name="James T.Y."/>
            <person name="O'Malley M.A."/>
            <person name="Stajich J.E."/>
            <person name="Spatafora J.W."/>
            <person name="Visel A."/>
            <person name="Grigoriev I.V."/>
        </authorList>
    </citation>
    <scope>NUCLEOTIDE SEQUENCE [LARGE SCALE GENOMIC DNA]</scope>
    <source>
        <strain evidence="8 9">PL171</strain>
    </source>
</reference>
<evidence type="ECO:0000256" key="4">
    <source>
        <dbReference type="ARBA" id="ARBA00023242"/>
    </source>
</evidence>
<feature type="domain" description="Fork-head" evidence="7">
    <location>
        <begin position="332"/>
        <end position="422"/>
    </location>
</feature>
<dbReference type="PANTHER" id="PTHR46078">
    <property type="entry name" value="FORKHEAD BOX PROTEIN J2 FAMILY MEMBER"/>
    <property type="match status" value="1"/>
</dbReference>
<dbReference type="Pfam" id="PF00250">
    <property type="entry name" value="Forkhead"/>
    <property type="match status" value="1"/>
</dbReference>
<dbReference type="InterPro" id="IPR036388">
    <property type="entry name" value="WH-like_DNA-bd_sf"/>
</dbReference>
<feature type="compositionally biased region" description="Polar residues" evidence="6">
    <location>
        <begin position="70"/>
        <end position="80"/>
    </location>
</feature>
<dbReference type="EMBL" id="MCFL01000057">
    <property type="protein sequence ID" value="ORZ31607.1"/>
    <property type="molecule type" value="Genomic_DNA"/>
</dbReference>
<evidence type="ECO:0000256" key="1">
    <source>
        <dbReference type="ARBA" id="ARBA00023015"/>
    </source>
</evidence>
<feature type="compositionally biased region" description="Low complexity" evidence="6">
    <location>
        <begin position="87"/>
        <end position="109"/>
    </location>
</feature>
<evidence type="ECO:0000256" key="3">
    <source>
        <dbReference type="ARBA" id="ARBA00023163"/>
    </source>
</evidence>
<name>A0A1Y2HAI4_9FUNG</name>
<feature type="region of interest" description="Disordered" evidence="6">
    <location>
        <begin position="1"/>
        <end position="133"/>
    </location>
</feature>
<comment type="subcellular location">
    <subcellularLocation>
        <location evidence="5">Nucleus</location>
    </subcellularLocation>
</comment>
<dbReference type="PROSITE" id="PS50039">
    <property type="entry name" value="FORK_HEAD_3"/>
    <property type="match status" value="1"/>
</dbReference>
<feature type="compositionally biased region" description="Polar residues" evidence="6">
    <location>
        <begin position="474"/>
        <end position="487"/>
    </location>
</feature>
<accession>A0A1Y2HAI4</accession>
<dbReference type="Gene3D" id="1.10.10.10">
    <property type="entry name" value="Winged helix-like DNA-binding domain superfamily/Winged helix DNA-binding domain"/>
    <property type="match status" value="1"/>
</dbReference>
<feature type="region of interest" description="Disordered" evidence="6">
    <location>
        <begin position="236"/>
        <end position="291"/>
    </location>
</feature>
<feature type="region of interest" description="Disordered" evidence="6">
    <location>
        <begin position="180"/>
        <end position="215"/>
    </location>
</feature>
<evidence type="ECO:0000313" key="8">
    <source>
        <dbReference type="EMBL" id="ORZ31607.1"/>
    </source>
</evidence>
<sequence>MSNLPFSPAPSLLPNETPISFDAGPTQSVPPSSSSSYGHGQQTWGYWDGGGSRPSGVHGHSQPMADPRQDQVNLYHSSGPDQHRYEQQQQQHTPYYQGQSQYPQSTTQPLYPPYPRQPLDLPPSSSYIPPGPSATWSGSFPPSSLPFSHSGAFPSNGYQNHLPYDPTVPRLAPPIDLSLQQSYNGQSSHGQNTWQQSAQPGANPTIPSQHPDPLTLVPQFRRRSISAPSALDSVLVGVPGARTSPSRGSAAGPQTERPVQQQPASLSSYPPQPHLSVQATAHAAASDASDSPPFSLLSPAAQYSPVAGAAGQAPLGLGPAEGIVLKTGMQERPPYPLSTLIAYAIATSPARRLTLQEIYAWLLAHYPYYSSATTNWRNTCRHTLSTSNAFVKQEKSLSDFGKGAYWLLDPNKADKVLKKARRSSDPYRSGSNAPSRERRYRATSSRPDLGAPSTANGSVASGLPADSSHRSFIASGNASAPTRTTPLRQMIRRPSGPISAKDPASEPAHHVVPLEPPAQPQYPNSSHASAADILNQSWSGGLSRNSTSTGTSLSTSTSLDSIGSLPAQPGDPVVAAEISQLFSATALSSSEPMLPSLVDQNHYTGQNLMPNTGGAVSVHPSLTGGSDSSQNQSTPWIPPSTASLDGGLLGLMQQVDQHQQHFDISGSDTTASSAYNTGAHPSQASTPLMALRNTPSTPPTHSSPSRDYK</sequence>
<dbReference type="InterPro" id="IPR045912">
    <property type="entry name" value="FOXJ2/3-like"/>
</dbReference>
<dbReference type="GO" id="GO:0005634">
    <property type="term" value="C:nucleus"/>
    <property type="evidence" value="ECO:0007669"/>
    <property type="project" value="UniProtKB-SubCell"/>
</dbReference>
<feature type="DNA-binding region" description="Fork-head" evidence="5">
    <location>
        <begin position="332"/>
        <end position="422"/>
    </location>
</feature>
<gene>
    <name evidence="8" type="ORF">BCR44DRAFT_167185</name>
</gene>
<feature type="region of interest" description="Disordered" evidence="6">
    <location>
        <begin position="662"/>
        <end position="709"/>
    </location>
</feature>
<dbReference type="PRINTS" id="PR00053">
    <property type="entry name" value="FORKHEAD"/>
</dbReference>
<dbReference type="STRING" id="765915.A0A1Y2HAI4"/>
<feature type="region of interest" description="Disordered" evidence="6">
    <location>
        <begin position="539"/>
        <end position="565"/>
    </location>
</feature>
<feature type="compositionally biased region" description="Low complexity" evidence="6">
    <location>
        <begin position="117"/>
        <end position="128"/>
    </location>
</feature>
<keyword evidence="9" id="KW-1185">Reference proteome</keyword>
<comment type="caution">
    <text evidence="8">The sequence shown here is derived from an EMBL/GenBank/DDBJ whole genome shotgun (WGS) entry which is preliminary data.</text>
</comment>
<keyword evidence="4 5" id="KW-0539">Nucleus</keyword>
<dbReference type="PANTHER" id="PTHR46078:SF2">
    <property type="entry name" value="FORK-HEAD DOMAIN-CONTAINING PROTEIN"/>
    <property type="match status" value="1"/>
</dbReference>
<dbReference type="InterPro" id="IPR001766">
    <property type="entry name" value="Fork_head_dom"/>
</dbReference>
<evidence type="ECO:0000256" key="5">
    <source>
        <dbReference type="PROSITE-ProRule" id="PRU00089"/>
    </source>
</evidence>
<keyword evidence="1" id="KW-0805">Transcription regulation</keyword>
<keyword evidence="3" id="KW-0804">Transcription</keyword>
<feature type="compositionally biased region" description="Low complexity" evidence="6">
    <location>
        <begin position="275"/>
        <end position="291"/>
    </location>
</feature>
<proteinExistence type="predicted"/>
<dbReference type="CDD" id="cd00059">
    <property type="entry name" value="FH_FOX"/>
    <property type="match status" value="1"/>
</dbReference>
<dbReference type="InterPro" id="IPR036390">
    <property type="entry name" value="WH_DNA-bd_sf"/>
</dbReference>
<dbReference type="AlphaFoldDB" id="A0A1Y2HAI4"/>
<evidence type="ECO:0000259" key="7">
    <source>
        <dbReference type="PROSITE" id="PS50039"/>
    </source>
</evidence>